<feature type="non-terminal residue" evidence="1">
    <location>
        <position position="1"/>
    </location>
</feature>
<name>A0ABN7W8J1_GIGMA</name>
<accession>A0ABN7W8J1</accession>
<comment type="caution">
    <text evidence="1">The sequence shown here is derived from an EMBL/GenBank/DDBJ whole genome shotgun (WGS) entry which is preliminary data.</text>
</comment>
<evidence type="ECO:0000313" key="1">
    <source>
        <dbReference type="EMBL" id="CAG8821143.1"/>
    </source>
</evidence>
<sequence>TLEEAIVSACRVKVSEYYSKQIQEKRKQRRIEKELGNLLQKIKKIALNYDTFNKKCYKEPYSENR</sequence>
<evidence type="ECO:0000313" key="2">
    <source>
        <dbReference type="Proteomes" id="UP000789901"/>
    </source>
</evidence>
<keyword evidence="2" id="KW-1185">Reference proteome</keyword>
<gene>
    <name evidence="1" type="ORF">GMARGA_LOCUS27751</name>
</gene>
<protein>
    <submittedName>
        <fullName evidence="1">9632_t:CDS:1</fullName>
    </submittedName>
</protein>
<proteinExistence type="predicted"/>
<reference evidence="1 2" key="1">
    <citation type="submission" date="2021-06" db="EMBL/GenBank/DDBJ databases">
        <authorList>
            <person name="Kallberg Y."/>
            <person name="Tangrot J."/>
            <person name="Rosling A."/>
        </authorList>
    </citation>
    <scope>NUCLEOTIDE SEQUENCE [LARGE SCALE GENOMIC DNA]</scope>
    <source>
        <strain evidence="1 2">120-4 pot B 10/14</strain>
    </source>
</reference>
<organism evidence="1 2">
    <name type="scientific">Gigaspora margarita</name>
    <dbReference type="NCBI Taxonomy" id="4874"/>
    <lineage>
        <taxon>Eukaryota</taxon>
        <taxon>Fungi</taxon>
        <taxon>Fungi incertae sedis</taxon>
        <taxon>Mucoromycota</taxon>
        <taxon>Glomeromycotina</taxon>
        <taxon>Glomeromycetes</taxon>
        <taxon>Diversisporales</taxon>
        <taxon>Gigasporaceae</taxon>
        <taxon>Gigaspora</taxon>
    </lineage>
</organism>
<dbReference type="EMBL" id="CAJVQB010034422">
    <property type="protein sequence ID" value="CAG8821143.1"/>
    <property type="molecule type" value="Genomic_DNA"/>
</dbReference>
<dbReference type="Proteomes" id="UP000789901">
    <property type="component" value="Unassembled WGS sequence"/>
</dbReference>